<feature type="domain" description="GGDEF" evidence="3">
    <location>
        <begin position="308"/>
        <end position="435"/>
    </location>
</feature>
<organism evidence="4 5">
    <name type="scientific">Psychromonas marina</name>
    <dbReference type="NCBI Taxonomy" id="88364"/>
    <lineage>
        <taxon>Bacteria</taxon>
        <taxon>Pseudomonadati</taxon>
        <taxon>Pseudomonadota</taxon>
        <taxon>Gammaproteobacteria</taxon>
        <taxon>Alteromonadales</taxon>
        <taxon>Psychromonadaceae</taxon>
        <taxon>Psychromonas</taxon>
    </lineage>
</organism>
<dbReference type="CDD" id="cd01949">
    <property type="entry name" value="GGDEF"/>
    <property type="match status" value="1"/>
</dbReference>
<dbReference type="InterPro" id="IPR050469">
    <property type="entry name" value="Diguanylate_Cyclase"/>
</dbReference>
<comment type="caution">
    <text evidence="4">The sequence shown here is derived from an EMBL/GenBank/DDBJ whole genome shotgun (WGS) entry which is preliminary data.</text>
</comment>
<dbReference type="CDD" id="cd00130">
    <property type="entry name" value="PAS"/>
    <property type="match status" value="1"/>
</dbReference>
<evidence type="ECO:0000313" key="4">
    <source>
        <dbReference type="EMBL" id="GLS92333.1"/>
    </source>
</evidence>
<dbReference type="SMART" id="SM00267">
    <property type="entry name" value="GGDEF"/>
    <property type="match status" value="1"/>
</dbReference>
<dbReference type="PANTHER" id="PTHR45138">
    <property type="entry name" value="REGULATORY COMPONENTS OF SENSORY TRANSDUCTION SYSTEM"/>
    <property type="match status" value="1"/>
</dbReference>
<evidence type="ECO:0000313" key="5">
    <source>
        <dbReference type="Proteomes" id="UP001157353"/>
    </source>
</evidence>
<dbReference type="Pfam" id="PF08448">
    <property type="entry name" value="PAS_4"/>
    <property type="match status" value="1"/>
</dbReference>
<dbReference type="InterPro" id="IPR000160">
    <property type="entry name" value="GGDEF_dom"/>
</dbReference>
<sequence length="435" mass="49492">MKNKPDFKKFMNILNSFEDQGSMDEYAVLFSSEDNELVVFFVEVTDICQLIGVSTLEQKIVELNDFIHEEDHYLCQYTYLSGRQAIQTAFNLRIIKSDKSVIVVWIELEEVYCNTKQKTIAYKVKMINPRENLNKQVLDKAASNNYLSILSSAQDFVYFKNLNHIFTGSSQAMANITGFSSGEQHIGLTDYDIFPKEHADIYYRLENEILSGKKNDIKQIEPFLDENGNEGWVDTRKFAIRDTQGDIVGLFGISRDITEELLLKKQLEETQQKLLTLANQDGLTSMFTRRHGYDLSTQALTQANRYHSPLSLIMFDIDHFKVVNDNYGHECGDKVLVSIADIVLATLRDADIAFRYGGEEFVICSPHTSLQNTVVIMERINEKINAIAPPCKIPSVTVSAGIVELANDESLDKLIHRADELLYKAKAAGRNCIKY</sequence>
<keyword evidence="5" id="KW-1185">Reference proteome</keyword>
<dbReference type="InterPro" id="IPR013656">
    <property type="entry name" value="PAS_4"/>
</dbReference>
<proteinExistence type="predicted"/>
<evidence type="ECO:0000259" key="3">
    <source>
        <dbReference type="PROSITE" id="PS50887"/>
    </source>
</evidence>
<dbReference type="SUPFAM" id="SSF55785">
    <property type="entry name" value="PYP-like sensor domain (PAS domain)"/>
    <property type="match status" value="1"/>
</dbReference>
<evidence type="ECO:0000259" key="2">
    <source>
        <dbReference type="PROSITE" id="PS50113"/>
    </source>
</evidence>
<dbReference type="InterPro" id="IPR029787">
    <property type="entry name" value="Nucleotide_cyclase"/>
</dbReference>
<dbReference type="InterPro" id="IPR000014">
    <property type="entry name" value="PAS"/>
</dbReference>
<dbReference type="NCBIfam" id="TIGR00254">
    <property type="entry name" value="GGDEF"/>
    <property type="match status" value="1"/>
</dbReference>
<dbReference type="PROSITE" id="PS50887">
    <property type="entry name" value="GGDEF"/>
    <property type="match status" value="1"/>
</dbReference>
<name>A0ABQ6E580_9GAMM</name>
<dbReference type="PANTHER" id="PTHR45138:SF24">
    <property type="entry name" value="DIGUANYLATE CYCLASE DGCC-RELATED"/>
    <property type="match status" value="1"/>
</dbReference>
<dbReference type="Gene3D" id="3.30.450.20">
    <property type="entry name" value="PAS domain"/>
    <property type="match status" value="1"/>
</dbReference>
<dbReference type="SUPFAM" id="SSF55073">
    <property type="entry name" value="Nucleotide cyclase"/>
    <property type="match status" value="1"/>
</dbReference>
<dbReference type="EMBL" id="BSPQ01000021">
    <property type="protein sequence ID" value="GLS92333.1"/>
    <property type="molecule type" value="Genomic_DNA"/>
</dbReference>
<dbReference type="InterPro" id="IPR043128">
    <property type="entry name" value="Rev_trsase/Diguanyl_cyclase"/>
</dbReference>
<dbReference type="Proteomes" id="UP001157353">
    <property type="component" value="Unassembled WGS sequence"/>
</dbReference>
<dbReference type="InterPro" id="IPR035965">
    <property type="entry name" value="PAS-like_dom_sf"/>
</dbReference>
<reference evidence="5" key="1">
    <citation type="journal article" date="2019" name="Int. J. Syst. Evol. Microbiol.">
        <title>The Global Catalogue of Microorganisms (GCM) 10K type strain sequencing project: providing services to taxonomists for standard genome sequencing and annotation.</title>
        <authorList>
            <consortium name="The Broad Institute Genomics Platform"/>
            <consortium name="The Broad Institute Genome Sequencing Center for Infectious Disease"/>
            <person name="Wu L."/>
            <person name="Ma J."/>
        </authorList>
    </citation>
    <scope>NUCLEOTIDE SEQUENCE [LARGE SCALE GENOMIC DNA]</scope>
    <source>
        <strain evidence="5">NBRC 103166</strain>
    </source>
</reference>
<dbReference type="PROSITE" id="PS50113">
    <property type="entry name" value="PAC"/>
    <property type="match status" value="1"/>
</dbReference>
<dbReference type="Gene3D" id="3.30.70.270">
    <property type="match status" value="1"/>
</dbReference>
<feature type="domain" description="PAC" evidence="2">
    <location>
        <begin position="213"/>
        <end position="269"/>
    </location>
</feature>
<dbReference type="RefSeq" id="WP_284205434.1">
    <property type="nucleotide sequence ID" value="NZ_BSPQ01000021.1"/>
</dbReference>
<gene>
    <name evidence="4" type="ORF">GCM10007916_34040</name>
</gene>
<protein>
    <recommendedName>
        <fullName evidence="1">diguanylate cyclase</fullName>
        <ecNumber evidence="1">2.7.7.65</ecNumber>
    </recommendedName>
</protein>
<dbReference type="NCBIfam" id="TIGR00229">
    <property type="entry name" value="sensory_box"/>
    <property type="match status" value="1"/>
</dbReference>
<evidence type="ECO:0000256" key="1">
    <source>
        <dbReference type="ARBA" id="ARBA00012528"/>
    </source>
</evidence>
<dbReference type="Pfam" id="PF00990">
    <property type="entry name" value="GGDEF"/>
    <property type="match status" value="1"/>
</dbReference>
<accession>A0ABQ6E580</accession>
<dbReference type="EC" id="2.7.7.65" evidence="1"/>
<dbReference type="InterPro" id="IPR000700">
    <property type="entry name" value="PAS-assoc_C"/>
</dbReference>